<reference evidence="5" key="1">
    <citation type="submission" date="2018-07" db="EMBL/GenBank/DDBJ databases">
        <authorList>
            <person name="Byford A.D."/>
            <person name="Nguyen L.Q."/>
            <person name="Alvarez I.A."/>
            <person name="Bhandari M."/>
            <person name="Desselle J.R."/>
            <person name="Duong Q.-N.N."/>
            <person name="Dupree A.F."/>
            <person name="Feroben K.E."/>
            <person name="Garrison M.E."/>
            <person name="Higginbotham J.L."/>
            <person name="Hunter C.W."/>
            <person name="Knight B.A."/>
            <person name="Lee J.A."/>
            <person name="Lewis I.C."/>
            <person name="Long E.L."/>
            <person name="Rimal A."/>
            <person name="Sinnasone S."/>
            <person name="Tandukar J."/>
            <person name="Willis C.E."/>
            <person name="Nguyen A.V."/>
            <person name="Hancock A.M."/>
            <person name="Dicus A.P."/>
            <person name="Gallien G.E."/>
            <person name="Weidemeier A.M.D."/>
            <person name="Gissendanner C.R."/>
            <person name="Findley A.M."/>
            <person name="Bollivar D.W."/>
            <person name="Garlena R.A."/>
            <person name="Russell D.A."/>
            <person name="Pope W.H."/>
            <person name="Jacobs-Sera D."/>
            <person name="Hatfull G.F."/>
        </authorList>
    </citation>
    <scope>NUCLEOTIDE SEQUENCE [LARGE SCALE GENOMIC DNA]</scope>
</reference>
<dbReference type="Gene3D" id="3.30.2320.10">
    <property type="entry name" value="hypothetical protein PF0899 domain"/>
    <property type="match status" value="1"/>
</dbReference>
<gene>
    <name evidence="4" type="primary">9</name>
    <name evidence="4" type="ORF">SEA_CATFISH_9</name>
</gene>
<evidence type="ECO:0000256" key="1">
    <source>
        <dbReference type="ARBA" id="ARBA00004328"/>
    </source>
</evidence>
<dbReference type="RefSeq" id="YP_010050799.1">
    <property type="nucleotide sequence ID" value="NC_054434.1"/>
</dbReference>
<dbReference type="NCBIfam" id="TIGR01554">
    <property type="entry name" value="major_cap_HK97"/>
    <property type="match status" value="1"/>
</dbReference>
<dbReference type="EMBL" id="MH697580">
    <property type="protein sequence ID" value="AXQ51846.1"/>
    <property type="molecule type" value="Genomic_DNA"/>
</dbReference>
<evidence type="ECO:0000256" key="2">
    <source>
        <dbReference type="ARBA" id="ARBA00022844"/>
    </source>
</evidence>
<dbReference type="GeneID" id="63911535"/>
<keyword evidence="2" id="KW-0946">Virion</keyword>
<proteinExistence type="predicted"/>
<name>A0A385D0J6_9CAUD</name>
<dbReference type="Gene3D" id="3.30.2400.10">
    <property type="entry name" value="Major capsid protein gp5"/>
    <property type="match status" value="1"/>
</dbReference>
<dbReference type="Proteomes" id="UP000264051">
    <property type="component" value="Segment"/>
</dbReference>
<organism evidence="4 5">
    <name type="scientific">Gordonia phage Catfish</name>
    <dbReference type="NCBI Taxonomy" id="2301538"/>
    <lineage>
        <taxon>Viruses</taxon>
        <taxon>Duplodnaviria</taxon>
        <taxon>Heunggongvirae</taxon>
        <taxon>Uroviricota</taxon>
        <taxon>Caudoviricetes</taxon>
        <taxon>Ruthgordonvirinae</taxon>
        <taxon>Catfishvirus</taxon>
        <taxon>Catfishvirus catfish</taxon>
    </lineage>
</organism>
<evidence type="ECO:0000313" key="5">
    <source>
        <dbReference type="Proteomes" id="UP000264051"/>
    </source>
</evidence>
<evidence type="ECO:0000259" key="3">
    <source>
        <dbReference type="Pfam" id="PF05065"/>
    </source>
</evidence>
<dbReference type="InterPro" id="IPR024455">
    <property type="entry name" value="Phage_capsid"/>
</dbReference>
<dbReference type="GO" id="GO:0044423">
    <property type="term" value="C:virion component"/>
    <property type="evidence" value="ECO:0007669"/>
    <property type="project" value="UniProtKB-KW"/>
</dbReference>
<accession>A0A385D0J6</accession>
<sequence length="416" mass="44990">MNLNEQRAAKYKAATEFAESKGADLSTEDAATLTAMLAEVKQLDERIEKADADRALLDSVKALGAGTPGVIEVPGTPEDAPAKSLGEHFVKSLGDNFRARRDAGVKTFTSGEWLGSVSVKANTDTQSTPTGTDFATDQLVDVDLNIQRAKRDRLVIADLLGKGTLKGTSVKYFLEGAFEGDFDMVAEGGLKPQVHVEAPEPITDEIKKIAAWIGFTDEILEDMPLWVSEINQRLLYKLAVKEELQLLKGSGTGQNIRGILNRVGVQTETSASVADNADAIFRAMTKISTATDYEADGVVIHPLDYQNFRLNKDGNGQYFGGGYFSGQYGVGGMSLSIPLWGLRTVVSPVATLGEPLVGNFRQAATMYRKGGVRVESTIADQDDFIHNRVKTRVEERVGLAVRQPEAFVKVDLATAV</sequence>
<comment type="subcellular location">
    <subcellularLocation>
        <location evidence="1">Virion</location>
    </subcellularLocation>
</comment>
<feature type="domain" description="Phage capsid-like C-terminal" evidence="3">
    <location>
        <begin position="145"/>
        <end position="411"/>
    </location>
</feature>
<dbReference type="SUPFAM" id="SSF56563">
    <property type="entry name" value="Major capsid protein gp5"/>
    <property type="match status" value="1"/>
</dbReference>
<dbReference type="Pfam" id="PF05065">
    <property type="entry name" value="Phage_capsid"/>
    <property type="match status" value="1"/>
</dbReference>
<evidence type="ECO:0000313" key="4">
    <source>
        <dbReference type="EMBL" id="AXQ51846.1"/>
    </source>
</evidence>
<keyword evidence="5" id="KW-1185">Reference proteome</keyword>
<dbReference type="KEGG" id="vg:63911535"/>
<dbReference type="InterPro" id="IPR054612">
    <property type="entry name" value="Phage_capsid-like_C"/>
</dbReference>
<protein>
    <submittedName>
        <fullName evidence="4">Major capsid protein</fullName>
    </submittedName>
</protein>